<dbReference type="RefSeq" id="WP_117140605.1">
    <property type="nucleotide sequence ID" value="NZ_QPCR01000001.1"/>
</dbReference>
<protein>
    <submittedName>
        <fullName evidence="1">Uncharacterized protein</fullName>
    </submittedName>
</protein>
<reference evidence="1 2" key="1">
    <citation type="submission" date="2018-08" db="EMBL/GenBank/DDBJ databases">
        <title>Recombination of ecologically and evolutionarily significant loci maintains genetic cohesion in the Pseudomonas syringae species complex.</title>
        <authorList>
            <person name="Dillon M."/>
            <person name="Thakur S."/>
            <person name="Almeida R.N.D."/>
            <person name="Weir B.S."/>
            <person name="Guttman D.S."/>
        </authorList>
    </citation>
    <scope>NUCLEOTIDE SEQUENCE [LARGE SCALE GENOMIC DNA]</scope>
    <source>
        <strain evidence="1 2">ICMP 4525</strain>
    </source>
</reference>
<accession>A0A3M6GNY6</accession>
<dbReference type="EMBL" id="RBVA01000669">
    <property type="protein sequence ID" value="RMV94097.1"/>
    <property type="molecule type" value="Genomic_DNA"/>
</dbReference>
<sequence>MSAEGSFRSAFERLKTDNPSILAKGTPVSQNNVAREAGLDPSALKKARFPELVSEIQQWIHSNTNVNCTLTRKDTKSQRKKNRTLKQQIVDLKIQRDRVASLLVDADILILQLTNENMNLKSEVETNIRSMRNKKKPK</sequence>
<comment type="caution">
    <text evidence="1">The sequence shown here is derived from an EMBL/GenBank/DDBJ whole genome shotgun (WGS) entry which is preliminary data.</text>
</comment>
<evidence type="ECO:0000313" key="1">
    <source>
        <dbReference type="EMBL" id="RMV94097.1"/>
    </source>
</evidence>
<evidence type="ECO:0000313" key="2">
    <source>
        <dbReference type="Proteomes" id="UP000271531"/>
    </source>
</evidence>
<gene>
    <name evidence="1" type="ORF">ALP03_200114</name>
</gene>
<organism evidence="1 2">
    <name type="scientific">Pseudomonas amygdali pv. tabaci</name>
    <name type="common">Pseudomonas syringae pv. tabaci</name>
    <dbReference type="NCBI Taxonomy" id="322"/>
    <lineage>
        <taxon>Bacteria</taxon>
        <taxon>Pseudomonadati</taxon>
        <taxon>Pseudomonadota</taxon>
        <taxon>Gammaproteobacteria</taxon>
        <taxon>Pseudomonadales</taxon>
        <taxon>Pseudomonadaceae</taxon>
        <taxon>Pseudomonas</taxon>
        <taxon>Pseudomonas amygdali</taxon>
    </lineage>
</organism>
<dbReference type="AlphaFoldDB" id="A0A3M6GNY6"/>
<dbReference type="Proteomes" id="UP000271531">
    <property type="component" value="Unassembled WGS sequence"/>
</dbReference>
<proteinExistence type="predicted"/>
<name>A0A3M6GNY6_PSEAJ</name>